<keyword evidence="5" id="KW-0378">Hydrolase</keyword>
<dbReference type="Gene3D" id="2.120.10.60">
    <property type="entry name" value="Tricorn protease N-terminal domain"/>
    <property type="match status" value="1"/>
</dbReference>
<feature type="compositionally biased region" description="Acidic residues" evidence="7">
    <location>
        <begin position="512"/>
        <end position="526"/>
    </location>
</feature>
<dbReference type="SUPFAM" id="SSF50156">
    <property type="entry name" value="PDZ domain-like"/>
    <property type="match status" value="1"/>
</dbReference>
<keyword evidence="11" id="KW-1185">Reference proteome</keyword>
<dbReference type="Gene3D" id="2.30.42.10">
    <property type="match status" value="1"/>
</dbReference>
<dbReference type="InterPro" id="IPR011659">
    <property type="entry name" value="WD40"/>
</dbReference>
<keyword evidence="6" id="KW-0720">Serine protease</keyword>
<sequence length="1214" mass="135924">MHGLRALRTPLCTTVRRLSLLTVMSGLLASLPAAVQAQSGQVGLPRFPSVSPDGSEILFSWRGDLWRASTDGGTAVRLTRHNYDDLHSSWSPDGEWVVFASMRDGYLNLWRMNRDGSLLSQLTYGDQHLRNPTVGLDESGEPVITFSGMLEADVYRDQRPYRLSPEGGEYTRLHDAFGSEPQLSPDGRHVVFTRGGAYHDWNRRHYRGPDAMNVWLHELGSDDFEPLTERDGDDGMARWVDESTLLFMSDREDQTVNLYRMELDAERTIERLTQFDERDLEYFDVSRDGSTAVLQVWDTLLKLDLEQPDAEPEPIALRAPDDGRDTHSLRRIDRDVSEAALSPDGQTMAYIAYGRVYVRHVDEQSPTLLVTPGTHARNHSLAWSPDGLRLYFVNDADGSESIYRARVTLTRDEVRRTHERQQARGRPSARHWDGSPNVSLASEGPGADPDQPDEPERENDYDPDLTLRGEEPEDPFAPQDPGFILDPVPSTQPGGPTDVPPPPQEPAVEVESIPEEDLEEELPDDLPADRDPTRWHDAIQFDVSPVVTEETNDRDVSPSPDGRSLAFRRGRGDLVILDLESGEERTLIEGWDSFMQWRWSPDSRYIAYSQNDLDYSANIFVVPADGSAEPVNITRHPRNDLNPRWSADSRKLTFISNRSGENYDLYRVYLDREIETYTPRELTSYYRSAREAAQALSPLPVTDDGANNSDTEAVAQNVPELELDDAWRRIERVTASPAHQTANEMTPGGDRYVFNAGGEGLVAMNWDGSQRTRIGPQANVQQLNITGEQVVYIVNGRVGVANLSGSGSPRYLDISDRLRIDLRQQSLQKFHEAARVIGENFYRTDLKGLEWPQVVEDYAALIRRARTPSEFSDITNRLMGELAASHMGVSNPGPVSALREPSGRLGIEYDRIVSQQDGRIGFRVTEVIPEGPASRGPMPLAPGDVITELGLRPIEENETLLQHLRGQVDQEVIVTFDRPGEDGYTEYRTMLQTVGLTELARLKYDAFREASRSRVEELSDGRLGYLHIQAMNQTSLEGFQGDLYAAAEGKDGLIIDVRNNGGGNTTDRILTSIMAGEHAYTIPAGADRDATGHYPQDRLDAPRYTLPINMLANEKSYSNAEILAHAFTTLGRGRLVGQQTYGGVISTNSHTLIDGATVRRPFRGWYLPDGTDMEHNGAMPDLLVEQTPQDEVAERDRQLEQAVADLLERIDGEE</sequence>
<dbReference type="EMBL" id="JABFTX010000002">
    <property type="protein sequence ID" value="MCE8003159.1"/>
    <property type="molecule type" value="Genomic_DNA"/>
</dbReference>
<dbReference type="PROSITE" id="PS50106">
    <property type="entry name" value="PDZ"/>
    <property type="match status" value="1"/>
</dbReference>
<name>A0ABS9A5R3_9GAMM</name>
<dbReference type="Gene3D" id="2.120.10.30">
    <property type="entry name" value="TolB, C-terminal domain"/>
    <property type="match status" value="2"/>
</dbReference>
<dbReference type="Gene3D" id="3.30.750.44">
    <property type="match status" value="1"/>
</dbReference>
<comment type="subcellular location">
    <subcellularLocation>
        <location evidence="1">Cytoplasm</location>
    </subcellularLocation>
</comment>
<feature type="signal peptide" evidence="8">
    <location>
        <begin position="1"/>
        <end position="37"/>
    </location>
</feature>
<evidence type="ECO:0000256" key="2">
    <source>
        <dbReference type="ARBA" id="ARBA00008524"/>
    </source>
</evidence>
<feature type="domain" description="PDZ" evidence="9">
    <location>
        <begin position="894"/>
        <end position="955"/>
    </location>
</feature>
<dbReference type="InterPro" id="IPR036034">
    <property type="entry name" value="PDZ_sf"/>
</dbReference>
<dbReference type="PANTHER" id="PTHR43253:SF1">
    <property type="entry name" value="TRICORN PROTEASE HOMOLOG 2-RELATED"/>
    <property type="match status" value="1"/>
</dbReference>
<dbReference type="PANTHER" id="PTHR43253">
    <property type="entry name" value="TRICORN PROTEASE HOMOLOG 2-RELATED"/>
    <property type="match status" value="1"/>
</dbReference>
<dbReference type="SMART" id="SM00245">
    <property type="entry name" value="TSPc"/>
    <property type="match status" value="1"/>
</dbReference>
<dbReference type="SUPFAM" id="SSF69304">
    <property type="entry name" value="Tricorn protease N-terminal domain"/>
    <property type="match status" value="1"/>
</dbReference>
<dbReference type="Proteomes" id="UP001320168">
    <property type="component" value="Unassembled WGS sequence"/>
</dbReference>
<comment type="similarity">
    <text evidence="2">Belongs to the peptidase S41B family.</text>
</comment>
<dbReference type="Pfam" id="PF14684">
    <property type="entry name" value="Tricorn_C1"/>
    <property type="match status" value="1"/>
</dbReference>
<dbReference type="InterPro" id="IPR012393">
    <property type="entry name" value="Tricorn_protease"/>
</dbReference>
<accession>A0ABS9A5R3</accession>
<dbReference type="InterPro" id="IPR011042">
    <property type="entry name" value="6-blade_b-propeller_TolB-like"/>
</dbReference>
<feature type="compositionally biased region" description="Acidic residues" evidence="7">
    <location>
        <begin position="450"/>
        <end position="463"/>
    </location>
</feature>
<evidence type="ECO:0000256" key="5">
    <source>
        <dbReference type="ARBA" id="ARBA00022801"/>
    </source>
</evidence>
<comment type="caution">
    <text evidence="10">The sequence shown here is derived from an EMBL/GenBank/DDBJ whole genome shotgun (WGS) entry which is preliminary data.</text>
</comment>
<feature type="chain" id="PRO_5047292448" evidence="8">
    <location>
        <begin position="38"/>
        <end position="1214"/>
    </location>
</feature>
<evidence type="ECO:0000313" key="11">
    <source>
        <dbReference type="Proteomes" id="UP001320168"/>
    </source>
</evidence>
<evidence type="ECO:0000256" key="4">
    <source>
        <dbReference type="ARBA" id="ARBA00022670"/>
    </source>
</evidence>
<evidence type="ECO:0000256" key="6">
    <source>
        <dbReference type="ARBA" id="ARBA00022825"/>
    </source>
</evidence>
<organism evidence="10 11">
    <name type="scientific">Billgrantia ethanolica</name>
    <dbReference type="NCBI Taxonomy" id="2733486"/>
    <lineage>
        <taxon>Bacteria</taxon>
        <taxon>Pseudomonadati</taxon>
        <taxon>Pseudomonadota</taxon>
        <taxon>Gammaproteobacteria</taxon>
        <taxon>Oceanospirillales</taxon>
        <taxon>Halomonadaceae</taxon>
        <taxon>Billgrantia</taxon>
    </lineage>
</organism>
<evidence type="ECO:0000256" key="7">
    <source>
        <dbReference type="SAM" id="MobiDB-lite"/>
    </source>
</evidence>
<dbReference type="CDD" id="cd07562">
    <property type="entry name" value="Peptidase_S41_TRI"/>
    <property type="match status" value="1"/>
</dbReference>
<gene>
    <name evidence="10" type="ORF">HOP53_09970</name>
</gene>
<proteinExistence type="inferred from homology"/>
<dbReference type="InterPro" id="IPR005151">
    <property type="entry name" value="Tail-specific_protease"/>
</dbReference>
<dbReference type="Pfam" id="PF07676">
    <property type="entry name" value="PD40"/>
    <property type="match status" value="4"/>
</dbReference>
<evidence type="ECO:0000313" key="10">
    <source>
        <dbReference type="EMBL" id="MCE8003159.1"/>
    </source>
</evidence>
<dbReference type="Pfam" id="PF26549">
    <property type="entry name" value="Tricorn_N"/>
    <property type="match status" value="1"/>
</dbReference>
<feature type="region of interest" description="Disordered" evidence="7">
    <location>
        <begin position="414"/>
        <end position="531"/>
    </location>
</feature>
<keyword evidence="4" id="KW-0645">Protease</keyword>
<dbReference type="RefSeq" id="WP_234269888.1">
    <property type="nucleotide sequence ID" value="NZ_JABFTX010000002.1"/>
</dbReference>
<dbReference type="Pfam" id="PF03572">
    <property type="entry name" value="Peptidase_S41"/>
    <property type="match status" value="1"/>
</dbReference>
<dbReference type="InterPro" id="IPR001478">
    <property type="entry name" value="PDZ"/>
</dbReference>
<evidence type="ECO:0000256" key="3">
    <source>
        <dbReference type="ARBA" id="ARBA00022490"/>
    </source>
</evidence>
<keyword evidence="3" id="KW-0963">Cytoplasm</keyword>
<dbReference type="Gene3D" id="3.90.226.10">
    <property type="entry name" value="2-enoyl-CoA Hydratase, Chain A, domain 1"/>
    <property type="match status" value="1"/>
</dbReference>
<dbReference type="SUPFAM" id="SSF82171">
    <property type="entry name" value="DPP6 N-terminal domain-like"/>
    <property type="match status" value="1"/>
</dbReference>
<evidence type="ECO:0000259" key="9">
    <source>
        <dbReference type="PROSITE" id="PS50106"/>
    </source>
</evidence>
<keyword evidence="8" id="KW-0732">Signal</keyword>
<dbReference type="SUPFAM" id="SSF52096">
    <property type="entry name" value="ClpP/crotonase"/>
    <property type="match status" value="1"/>
</dbReference>
<protein>
    <submittedName>
        <fullName evidence="10">Peptidase S41</fullName>
    </submittedName>
</protein>
<evidence type="ECO:0000256" key="8">
    <source>
        <dbReference type="SAM" id="SignalP"/>
    </source>
</evidence>
<dbReference type="InterPro" id="IPR028204">
    <property type="entry name" value="Tricorn_C1"/>
</dbReference>
<reference evidence="10 11" key="1">
    <citation type="journal article" date="2021" name="Front. Microbiol.">
        <title>Aerobic Denitrification and Heterotrophic Sulfur Oxidation in the Genus Halomonas Revealed by Six Novel Species Characterizations and Genome-Based Analysis.</title>
        <authorList>
            <person name="Wang L."/>
            <person name="Shao Z."/>
        </authorList>
    </citation>
    <scope>NUCLEOTIDE SEQUENCE [LARGE SCALE GENOMIC DNA]</scope>
    <source>
        <strain evidence="10 11">MCCC 1A11081</strain>
    </source>
</reference>
<dbReference type="InterPro" id="IPR029045">
    <property type="entry name" value="ClpP/crotonase-like_dom_sf"/>
</dbReference>
<evidence type="ECO:0000256" key="1">
    <source>
        <dbReference type="ARBA" id="ARBA00004496"/>
    </source>
</evidence>